<sequence length="108" mass="12496">MDSVEYETLLNYKVKGEYPQHSTKQQKYVIRRKASSYNTEGNDLFYVRQKGSLTSTKVKVIKGAEEAERIFVEFHASPTGAHCGQIKTIDAISRRFYWPGMSVDIKKW</sequence>
<feature type="non-terminal residue" evidence="2">
    <location>
        <position position="108"/>
    </location>
</feature>
<keyword evidence="3" id="KW-1185">Reference proteome</keyword>
<dbReference type="InterPro" id="IPR041588">
    <property type="entry name" value="Integrase_H2C2"/>
</dbReference>
<reference evidence="2 3" key="1">
    <citation type="submission" date="2021-06" db="EMBL/GenBank/DDBJ databases">
        <authorList>
            <person name="Palmer J.M."/>
        </authorList>
    </citation>
    <scope>NUCLEOTIDE SEQUENCE [LARGE SCALE GENOMIC DNA]</scope>
    <source>
        <strain evidence="2 3">AS_MEX2019</strain>
        <tissue evidence="2">Muscle</tissue>
    </source>
</reference>
<dbReference type="Proteomes" id="UP001469553">
    <property type="component" value="Unassembled WGS sequence"/>
</dbReference>
<dbReference type="Gene3D" id="1.10.340.70">
    <property type="match status" value="1"/>
</dbReference>
<dbReference type="EMBL" id="JAHRIP010053257">
    <property type="protein sequence ID" value="MEQ2301560.1"/>
    <property type="molecule type" value="Genomic_DNA"/>
</dbReference>
<protein>
    <recommendedName>
        <fullName evidence="1">Integrase zinc-binding domain-containing protein</fullName>
    </recommendedName>
</protein>
<accession>A0ABV0Z6R6</accession>
<evidence type="ECO:0000313" key="2">
    <source>
        <dbReference type="EMBL" id="MEQ2301560.1"/>
    </source>
</evidence>
<gene>
    <name evidence="2" type="ORF">AMECASPLE_037278</name>
</gene>
<evidence type="ECO:0000259" key="1">
    <source>
        <dbReference type="Pfam" id="PF17921"/>
    </source>
</evidence>
<proteinExistence type="predicted"/>
<comment type="caution">
    <text evidence="2">The sequence shown here is derived from an EMBL/GenBank/DDBJ whole genome shotgun (WGS) entry which is preliminary data.</text>
</comment>
<dbReference type="Pfam" id="PF17921">
    <property type="entry name" value="Integrase_H2C2"/>
    <property type="match status" value="1"/>
</dbReference>
<evidence type="ECO:0000313" key="3">
    <source>
        <dbReference type="Proteomes" id="UP001469553"/>
    </source>
</evidence>
<name>A0ABV0Z6R6_9TELE</name>
<organism evidence="2 3">
    <name type="scientific">Ameca splendens</name>
    <dbReference type="NCBI Taxonomy" id="208324"/>
    <lineage>
        <taxon>Eukaryota</taxon>
        <taxon>Metazoa</taxon>
        <taxon>Chordata</taxon>
        <taxon>Craniata</taxon>
        <taxon>Vertebrata</taxon>
        <taxon>Euteleostomi</taxon>
        <taxon>Actinopterygii</taxon>
        <taxon>Neopterygii</taxon>
        <taxon>Teleostei</taxon>
        <taxon>Neoteleostei</taxon>
        <taxon>Acanthomorphata</taxon>
        <taxon>Ovalentaria</taxon>
        <taxon>Atherinomorphae</taxon>
        <taxon>Cyprinodontiformes</taxon>
        <taxon>Goodeidae</taxon>
        <taxon>Ameca</taxon>
    </lineage>
</organism>
<feature type="domain" description="Integrase zinc-binding" evidence="1">
    <location>
        <begin position="65"/>
        <end position="108"/>
    </location>
</feature>